<keyword evidence="2" id="KW-0677">Repeat</keyword>
<dbReference type="OrthoDB" id="972532at2759"/>
<keyword evidence="5" id="KW-1185">Reference proteome</keyword>
<gene>
    <name evidence="4" type="ORF">F0562_025649</name>
</gene>
<dbReference type="Proteomes" id="UP000325577">
    <property type="component" value="Linkage Group LG14"/>
</dbReference>
<dbReference type="InterPro" id="IPR020472">
    <property type="entry name" value="WD40_PAC1"/>
</dbReference>
<organism evidence="4 5">
    <name type="scientific">Nyssa sinensis</name>
    <dbReference type="NCBI Taxonomy" id="561372"/>
    <lineage>
        <taxon>Eukaryota</taxon>
        <taxon>Viridiplantae</taxon>
        <taxon>Streptophyta</taxon>
        <taxon>Embryophyta</taxon>
        <taxon>Tracheophyta</taxon>
        <taxon>Spermatophyta</taxon>
        <taxon>Magnoliopsida</taxon>
        <taxon>eudicotyledons</taxon>
        <taxon>Gunneridae</taxon>
        <taxon>Pentapetalae</taxon>
        <taxon>asterids</taxon>
        <taxon>Cornales</taxon>
        <taxon>Nyssaceae</taxon>
        <taxon>Nyssa</taxon>
    </lineage>
</organism>
<evidence type="ECO:0000313" key="5">
    <source>
        <dbReference type="Proteomes" id="UP000325577"/>
    </source>
</evidence>
<sequence length="518" mass="59147">MDDNQRMLLGPSGKIKKRELVRAMMQSLKNLGYEDSARILEIESNISYNTLESTSLKSQIVGGNWDESAKTLCNMNDLDQETRSEALMRVLRMWMLECLNREENSLFLKVLQRNDYVFGMEKAHMDKLACSLIHYKDEIPFDASCIPELRQKLVAELESLLSPATRLPRLESLVESAVCAQRNYCRYHNSADTVSLYEDHSCGREQFPTETVQILWDHKDEVWFVKFSNNGKYLASSSRDGKVIIWEVPECGDLTLKHILDGHETSVSFLSWSPSDLILLTCGHEEDLKVWDVNTGRIWFTYCDFSPILSSCAWLPGENGLFCGRSRPRSFIHLLKFGERTITTWSDNKNCMIVDFDTTPDGKYLVAIFSENHIMIKNIEMGSMGNERVITEESAIVSVSVSEDGKFLIVNLSNQEIHVWDVEGKMIQPLKYRGHKQVRFVIHSCFGGFESRFIASGSEDSRVYIWNRRDGIPLEVLNGHSMTVNCVSWNPKRPQMLASASDDGTVRIWGPELTSESV</sequence>
<keyword evidence="1 3" id="KW-0853">WD repeat</keyword>
<evidence type="ECO:0000256" key="2">
    <source>
        <dbReference type="ARBA" id="ARBA00022737"/>
    </source>
</evidence>
<dbReference type="PROSITE" id="PS50294">
    <property type="entry name" value="WD_REPEATS_REGION"/>
    <property type="match status" value="3"/>
</dbReference>
<dbReference type="AlphaFoldDB" id="A0A5J5BB21"/>
<dbReference type="PROSITE" id="PS00678">
    <property type="entry name" value="WD_REPEATS_1"/>
    <property type="match status" value="1"/>
</dbReference>
<dbReference type="SUPFAM" id="SSF50978">
    <property type="entry name" value="WD40 repeat-like"/>
    <property type="match status" value="1"/>
</dbReference>
<reference evidence="4 5" key="1">
    <citation type="submission" date="2019-09" db="EMBL/GenBank/DDBJ databases">
        <title>A chromosome-level genome assembly of the Chinese tupelo Nyssa sinensis.</title>
        <authorList>
            <person name="Yang X."/>
            <person name="Kang M."/>
            <person name="Yang Y."/>
            <person name="Xiong H."/>
            <person name="Wang M."/>
            <person name="Zhang Z."/>
            <person name="Wang Z."/>
            <person name="Wu H."/>
            <person name="Ma T."/>
            <person name="Liu J."/>
            <person name="Xi Z."/>
        </authorList>
    </citation>
    <scope>NUCLEOTIDE SEQUENCE [LARGE SCALE GENOMIC DNA]</scope>
    <source>
        <strain evidence="4">J267</strain>
        <tissue evidence="4">Leaf</tissue>
    </source>
</reference>
<dbReference type="InterPro" id="IPR001680">
    <property type="entry name" value="WD40_rpt"/>
</dbReference>
<feature type="repeat" description="WD" evidence="3">
    <location>
        <begin position="389"/>
        <end position="423"/>
    </location>
</feature>
<dbReference type="InterPro" id="IPR015943">
    <property type="entry name" value="WD40/YVTN_repeat-like_dom_sf"/>
</dbReference>
<evidence type="ECO:0000256" key="1">
    <source>
        <dbReference type="ARBA" id="ARBA00022574"/>
    </source>
</evidence>
<dbReference type="PANTHER" id="PTHR22838:SF23">
    <property type="entry name" value="WD REPEAT-CONTAINING PROTEIN WDS HOMOLOG"/>
    <property type="match status" value="1"/>
</dbReference>
<dbReference type="Pfam" id="PF00400">
    <property type="entry name" value="WD40"/>
    <property type="match status" value="4"/>
</dbReference>
<accession>A0A5J5BB21</accession>
<dbReference type="InterPro" id="IPR019775">
    <property type="entry name" value="WD40_repeat_CS"/>
</dbReference>
<proteinExistence type="predicted"/>
<dbReference type="InterPro" id="IPR006594">
    <property type="entry name" value="LisH"/>
</dbReference>
<dbReference type="Pfam" id="PF23627">
    <property type="entry name" value="LisH_WDR26"/>
    <property type="match status" value="1"/>
</dbReference>
<evidence type="ECO:0000313" key="4">
    <source>
        <dbReference type="EMBL" id="KAA8538957.1"/>
    </source>
</evidence>
<dbReference type="SMART" id="SM00320">
    <property type="entry name" value="WD40"/>
    <property type="match status" value="5"/>
</dbReference>
<feature type="repeat" description="WD" evidence="3">
    <location>
        <begin position="260"/>
        <end position="301"/>
    </location>
</feature>
<dbReference type="PROSITE" id="PS50082">
    <property type="entry name" value="WD_REPEATS_2"/>
    <property type="match status" value="4"/>
</dbReference>
<name>A0A5J5BB21_9ASTE</name>
<dbReference type="PROSITE" id="PS50896">
    <property type="entry name" value="LISH"/>
    <property type="match status" value="1"/>
</dbReference>
<protein>
    <recommendedName>
        <fullName evidence="6">CTLH domain-containing protein</fullName>
    </recommendedName>
</protein>
<dbReference type="InterPro" id="IPR051350">
    <property type="entry name" value="WD_repeat-ST_regulator"/>
</dbReference>
<evidence type="ECO:0008006" key="6">
    <source>
        <dbReference type="Google" id="ProtNLM"/>
    </source>
</evidence>
<dbReference type="InterPro" id="IPR036322">
    <property type="entry name" value="WD40_repeat_dom_sf"/>
</dbReference>
<dbReference type="PRINTS" id="PR00320">
    <property type="entry name" value="GPROTEINBRPT"/>
</dbReference>
<evidence type="ECO:0000256" key="3">
    <source>
        <dbReference type="PROSITE-ProRule" id="PRU00221"/>
    </source>
</evidence>
<dbReference type="PANTHER" id="PTHR22838">
    <property type="entry name" value="WD REPEAT PROTEIN 26-RELATED"/>
    <property type="match status" value="1"/>
</dbReference>
<feature type="repeat" description="WD" evidence="3">
    <location>
        <begin position="477"/>
        <end position="509"/>
    </location>
</feature>
<feature type="repeat" description="WD" evidence="3">
    <location>
        <begin position="215"/>
        <end position="248"/>
    </location>
</feature>
<dbReference type="EMBL" id="CM018037">
    <property type="protein sequence ID" value="KAA8538957.1"/>
    <property type="molecule type" value="Genomic_DNA"/>
</dbReference>
<dbReference type="Gene3D" id="2.130.10.10">
    <property type="entry name" value="YVTN repeat-like/Quinoprotein amine dehydrogenase"/>
    <property type="match status" value="1"/>
</dbReference>